<gene>
    <name evidence="1" type="ORF">WLF18_20265</name>
</gene>
<sequence length="73" mass="8291">MAHEVKINLQSKLVQHQDVEIEVKKDGAKLGKILVSKGNVEWLPSGNHVNKFRLSWTKFSELMEAHGTPQKVK</sequence>
<dbReference type="Proteomes" id="UP001386972">
    <property type="component" value="Unassembled WGS sequence"/>
</dbReference>
<dbReference type="EMBL" id="JBBNAW010000024">
    <property type="protein sequence ID" value="MEK2611443.1"/>
    <property type="molecule type" value="Genomic_DNA"/>
</dbReference>
<dbReference type="RefSeq" id="WP_340612954.1">
    <property type="nucleotide sequence ID" value="NZ_JBBNAW010000024.1"/>
</dbReference>
<protein>
    <submittedName>
        <fullName evidence="1">Uncharacterized protein</fullName>
    </submittedName>
</protein>
<reference evidence="1 2" key="1">
    <citation type="submission" date="2024-03" db="EMBL/GenBank/DDBJ databases">
        <title>Screening, Identification and Application of a Plant Lactobacillus Strain.</title>
        <authorList>
            <person name="Li Y.L."/>
        </authorList>
    </citation>
    <scope>NUCLEOTIDE SEQUENCE [LARGE SCALE GENOMIC DNA]</scope>
    <source>
        <strain evidence="1 2">JDB</strain>
    </source>
</reference>
<proteinExistence type="predicted"/>
<evidence type="ECO:0000313" key="2">
    <source>
        <dbReference type="Proteomes" id="UP001386972"/>
    </source>
</evidence>
<name>A0ABU9A6A5_9PSED</name>
<accession>A0ABU9A6A5</accession>
<evidence type="ECO:0000313" key="1">
    <source>
        <dbReference type="EMBL" id="MEK2611443.1"/>
    </source>
</evidence>
<organism evidence="1 2">
    <name type="scientific">Pseudomonas shirazensis</name>
    <dbReference type="NCBI Taxonomy" id="2745494"/>
    <lineage>
        <taxon>Bacteria</taxon>
        <taxon>Pseudomonadati</taxon>
        <taxon>Pseudomonadota</taxon>
        <taxon>Gammaproteobacteria</taxon>
        <taxon>Pseudomonadales</taxon>
        <taxon>Pseudomonadaceae</taxon>
        <taxon>Pseudomonas</taxon>
    </lineage>
</organism>
<comment type="caution">
    <text evidence="1">The sequence shown here is derived from an EMBL/GenBank/DDBJ whole genome shotgun (WGS) entry which is preliminary data.</text>
</comment>
<keyword evidence="2" id="KW-1185">Reference proteome</keyword>